<feature type="compositionally biased region" description="Basic and acidic residues" evidence="1">
    <location>
        <begin position="208"/>
        <end position="222"/>
    </location>
</feature>
<feature type="compositionally biased region" description="Polar residues" evidence="1">
    <location>
        <begin position="1697"/>
        <end position="1711"/>
    </location>
</feature>
<evidence type="ECO:0000256" key="1">
    <source>
        <dbReference type="SAM" id="MobiDB-lite"/>
    </source>
</evidence>
<feature type="compositionally biased region" description="Polar residues" evidence="1">
    <location>
        <begin position="874"/>
        <end position="886"/>
    </location>
</feature>
<accession>A0A9P4JCW0</accession>
<feature type="compositionally biased region" description="Basic and acidic residues" evidence="1">
    <location>
        <begin position="1045"/>
        <end position="1061"/>
    </location>
</feature>
<dbReference type="PANTHER" id="PTHR42105">
    <property type="entry name" value="DIM2-ASSOCIATED PROTEIN 1"/>
    <property type="match status" value="1"/>
</dbReference>
<feature type="region of interest" description="Disordered" evidence="1">
    <location>
        <begin position="1348"/>
        <end position="1457"/>
    </location>
</feature>
<feature type="compositionally biased region" description="Polar residues" evidence="1">
    <location>
        <begin position="144"/>
        <end position="160"/>
    </location>
</feature>
<feature type="region of interest" description="Disordered" evidence="1">
    <location>
        <begin position="1272"/>
        <end position="1329"/>
    </location>
</feature>
<feature type="compositionally biased region" description="Basic and acidic residues" evidence="1">
    <location>
        <begin position="359"/>
        <end position="374"/>
    </location>
</feature>
<feature type="compositionally biased region" description="Polar residues" evidence="1">
    <location>
        <begin position="15"/>
        <end position="26"/>
    </location>
</feature>
<evidence type="ECO:0000313" key="2">
    <source>
        <dbReference type="EMBL" id="KAF2196945.1"/>
    </source>
</evidence>
<feature type="region of interest" description="Disordered" evidence="1">
    <location>
        <begin position="950"/>
        <end position="971"/>
    </location>
</feature>
<dbReference type="PROSITE" id="PS01054">
    <property type="entry name" value="TRANSALDOLASE_1"/>
    <property type="match status" value="1"/>
</dbReference>
<feature type="compositionally biased region" description="Polar residues" evidence="1">
    <location>
        <begin position="311"/>
        <end position="332"/>
    </location>
</feature>
<reference evidence="2" key="1">
    <citation type="journal article" date="2020" name="Stud. Mycol.">
        <title>101 Dothideomycetes genomes: a test case for predicting lifestyles and emergence of pathogens.</title>
        <authorList>
            <person name="Haridas S."/>
            <person name="Albert R."/>
            <person name="Binder M."/>
            <person name="Bloem J."/>
            <person name="Labutti K."/>
            <person name="Salamov A."/>
            <person name="Andreopoulos B."/>
            <person name="Baker S."/>
            <person name="Barry K."/>
            <person name="Bills G."/>
            <person name="Bluhm B."/>
            <person name="Cannon C."/>
            <person name="Castanera R."/>
            <person name="Culley D."/>
            <person name="Daum C."/>
            <person name="Ezra D."/>
            <person name="Gonzalez J."/>
            <person name="Henrissat B."/>
            <person name="Kuo A."/>
            <person name="Liang C."/>
            <person name="Lipzen A."/>
            <person name="Lutzoni F."/>
            <person name="Magnuson J."/>
            <person name="Mondo S."/>
            <person name="Nolan M."/>
            <person name="Ohm R."/>
            <person name="Pangilinan J."/>
            <person name="Park H.-J."/>
            <person name="Ramirez L."/>
            <person name="Alfaro M."/>
            <person name="Sun H."/>
            <person name="Tritt A."/>
            <person name="Yoshinaga Y."/>
            <person name="Zwiers L.-H."/>
            <person name="Turgeon B."/>
            <person name="Goodwin S."/>
            <person name="Spatafora J."/>
            <person name="Crous P."/>
            <person name="Grigoriev I."/>
        </authorList>
    </citation>
    <scope>NUCLEOTIDE SEQUENCE</scope>
    <source>
        <strain evidence="2">ATCC 74209</strain>
    </source>
</reference>
<feature type="compositionally biased region" description="Polar residues" evidence="1">
    <location>
        <begin position="1423"/>
        <end position="1442"/>
    </location>
</feature>
<feature type="compositionally biased region" description="Polar residues" evidence="1">
    <location>
        <begin position="605"/>
        <end position="618"/>
    </location>
</feature>
<gene>
    <name evidence="2" type="ORF">GQ43DRAFT_435578</name>
</gene>
<feature type="region of interest" description="Disordered" evidence="1">
    <location>
        <begin position="833"/>
        <end position="923"/>
    </location>
</feature>
<organism evidence="2 3">
    <name type="scientific">Delitschia confertaspora ATCC 74209</name>
    <dbReference type="NCBI Taxonomy" id="1513339"/>
    <lineage>
        <taxon>Eukaryota</taxon>
        <taxon>Fungi</taxon>
        <taxon>Dikarya</taxon>
        <taxon>Ascomycota</taxon>
        <taxon>Pezizomycotina</taxon>
        <taxon>Dothideomycetes</taxon>
        <taxon>Pleosporomycetidae</taxon>
        <taxon>Pleosporales</taxon>
        <taxon>Delitschiaceae</taxon>
        <taxon>Delitschia</taxon>
    </lineage>
</organism>
<feature type="compositionally biased region" description="Basic and acidic residues" evidence="1">
    <location>
        <begin position="1723"/>
        <end position="1746"/>
    </location>
</feature>
<feature type="region of interest" description="Disordered" evidence="1">
    <location>
        <begin position="1203"/>
        <end position="1223"/>
    </location>
</feature>
<name>A0A9P4JCW0_9PLEO</name>
<dbReference type="OrthoDB" id="5382102at2759"/>
<dbReference type="PANTHER" id="PTHR42105:SF1">
    <property type="entry name" value="TRANSALDOLASE"/>
    <property type="match status" value="1"/>
</dbReference>
<comment type="caution">
    <text evidence="2">The sequence shown here is derived from an EMBL/GenBank/DDBJ whole genome shotgun (WGS) entry which is preliminary data.</text>
</comment>
<feature type="compositionally biased region" description="Basic and acidic residues" evidence="1">
    <location>
        <begin position="488"/>
        <end position="499"/>
    </location>
</feature>
<feature type="region of interest" description="Disordered" evidence="1">
    <location>
        <begin position="359"/>
        <end position="471"/>
    </location>
</feature>
<feature type="region of interest" description="Disordered" evidence="1">
    <location>
        <begin position="1040"/>
        <end position="1078"/>
    </location>
</feature>
<dbReference type="EMBL" id="ML994300">
    <property type="protein sequence ID" value="KAF2196945.1"/>
    <property type="molecule type" value="Genomic_DNA"/>
</dbReference>
<feature type="compositionally biased region" description="Polar residues" evidence="1">
    <location>
        <begin position="1629"/>
        <end position="1642"/>
    </location>
</feature>
<feature type="compositionally biased region" description="Acidic residues" evidence="1">
    <location>
        <begin position="1348"/>
        <end position="1363"/>
    </location>
</feature>
<feature type="region of interest" description="Disordered" evidence="1">
    <location>
        <begin position="488"/>
        <end position="629"/>
    </location>
</feature>
<feature type="compositionally biased region" description="Polar residues" evidence="1">
    <location>
        <begin position="1478"/>
        <end position="1500"/>
    </location>
</feature>
<feature type="compositionally biased region" description="Polar residues" evidence="1">
    <location>
        <begin position="1310"/>
        <end position="1326"/>
    </location>
</feature>
<feature type="region of interest" description="Disordered" evidence="1">
    <location>
        <begin position="1"/>
        <end position="26"/>
    </location>
</feature>
<protein>
    <recommendedName>
        <fullName evidence="4">Transaldolase</fullName>
    </recommendedName>
</protein>
<feature type="compositionally biased region" description="Basic residues" evidence="1">
    <location>
        <begin position="500"/>
        <end position="510"/>
    </location>
</feature>
<feature type="compositionally biased region" description="Polar residues" evidence="1">
    <location>
        <begin position="1272"/>
        <end position="1289"/>
    </location>
</feature>
<feature type="compositionally biased region" description="Basic residues" evidence="1">
    <location>
        <begin position="91"/>
        <end position="106"/>
    </location>
</feature>
<dbReference type="GO" id="GO:0005975">
    <property type="term" value="P:carbohydrate metabolic process"/>
    <property type="evidence" value="ECO:0007669"/>
    <property type="project" value="InterPro"/>
</dbReference>
<feature type="region of interest" description="Disordered" evidence="1">
    <location>
        <begin position="1472"/>
        <end position="1746"/>
    </location>
</feature>
<feature type="compositionally biased region" description="Low complexity" evidence="1">
    <location>
        <begin position="835"/>
        <end position="853"/>
    </location>
</feature>
<feature type="compositionally biased region" description="Basic and acidic residues" evidence="1">
    <location>
        <begin position="545"/>
        <end position="562"/>
    </location>
</feature>
<dbReference type="InterPro" id="IPR018225">
    <property type="entry name" value="Transaldolase_AS"/>
</dbReference>
<feature type="compositionally biased region" description="Low complexity" evidence="1">
    <location>
        <begin position="299"/>
        <end position="310"/>
    </location>
</feature>
<feature type="compositionally biased region" description="Basic and acidic residues" evidence="1">
    <location>
        <begin position="268"/>
        <end position="281"/>
    </location>
</feature>
<keyword evidence="3" id="KW-1185">Reference proteome</keyword>
<evidence type="ECO:0008006" key="4">
    <source>
        <dbReference type="Google" id="ProtNLM"/>
    </source>
</evidence>
<feature type="compositionally biased region" description="Polar residues" evidence="1">
    <location>
        <begin position="689"/>
        <end position="723"/>
    </location>
</feature>
<feature type="compositionally biased region" description="Polar residues" evidence="1">
    <location>
        <begin position="1564"/>
        <end position="1595"/>
    </location>
</feature>
<proteinExistence type="predicted"/>
<dbReference type="Proteomes" id="UP000799536">
    <property type="component" value="Unassembled WGS sequence"/>
</dbReference>
<feature type="compositionally biased region" description="Polar residues" evidence="1">
    <location>
        <begin position="254"/>
        <end position="267"/>
    </location>
</feature>
<feature type="compositionally biased region" description="Polar residues" evidence="1">
    <location>
        <begin position="115"/>
        <end position="130"/>
    </location>
</feature>
<feature type="compositionally biased region" description="Basic and acidic residues" evidence="1">
    <location>
        <begin position="676"/>
        <end position="686"/>
    </location>
</feature>
<feature type="region of interest" description="Disordered" evidence="1">
    <location>
        <begin position="644"/>
        <end position="748"/>
    </location>
</feature>
<feature type="region of interest" description="Disordered" evidence="1">
    <location>
        <begin position="91"/>
        <end position="332"/>
    </location>
</feature>
<evidence type="ECO:0000313" key="3">
    <source>
        <dbReference type="Proteomes" id="UP000799536"/>
    </source>
</evidence>
<sequence length="1746" mass="192290">MGVDTRRPPLPAPTEPSTLSSVDNNITLTDDLATDVSRRTDKTSYSIPEDGTPITINTAKRELGNHRKYPSQTSLLIEYFEAGKEEGKVKSKPSVRVRVTPSHRKDKSVSAGQVKVTQTSRNKKTPSYTRRISLHGSKVRDDGTTQPTEASYSEESNVSSLPPVEVEVIQHGSELSSNGGRYIPVGSDISSMPPDSMLEGPAIIHSLVPERPRSRSLERRELDEETGDTLKAPTRQRSRSLSKERITHRVMEKLQQTPVKSGSPSTSKARDARTSREELTPSRKSRNRTSRGSREEEMSALSTESSHLSSNINRRSGDTYSMRSAVSGTSSINNPKLLATVEDAIKRLILPELNALKEEQRTQKNRSKFERLSRDSSTMDTVESSTSRETSRRRVSKSSSAPNVAKSGPQLVLNRDGDDPGTLLSGSSSRKERRSSRGSASAKSYAESTTREDEKLRRKKSKDKGHSARDVALAGLAGAGLTAAALRRHESLESHEDRKERKKKHSRSSRSRSASITESVEEASHLKELVPPMPLLPSELQGSDMTRESIRSAETETKERPDSSSSRGTGAETPLREVRRGPAFQVVTSPAPCTPTRTPLALQRSLGTLHSNRSQTDLSSKKSEQSMHSRGNYAALDAAAAAKARALESNEPPVSQYEIDRQTPTRALSPVQSEASYREELTHSPDVRSPQSPASLSSTGRKAQRQSSGLSIQSFESSPSTKGARTRKRPQGVNLESEKQALGTPEAAREAEEFFAQNHEQNELYRRQIENTSPEGTPVDEKRFTAYTDDTTEMQYHNSEEKVALGQDIRKVGSNPEYVHTPVAVESAVASLHEPGSNVSVRSSVSSPVKRGVMVSNSPLPGSPLRYSYDRQTPEQQGSDNNSQERWQAIRDKAQALAHHQQSPERRALDSPRQSISNSLDEPIEMRATAFPVGGDILPELGYGVDDESDITTNPSIIQGPLGSGHTLDHSEDDYLSEDRGHTPTYGQAVAVGVGAAAAGIAANTAARMHHQDEIQYKAYNPTVESYNNSREFDHQYDQQPIYSRQDDTTPVRSPQWKDEGYQSAHQGGVTPDQRNHSRLFDDDGLGDLDDLGAGTDMFADGKHARHFSGNSHGMSSPLYDAATGRGLDRIQSKDVVALMDHLTVRDGQRNARDTEILVTLVRSAAEMRNSFEEMKQFIRTQDAMIMNSTDKRIDLAEQRVIGGPRPLPGSSSRAIRSSTEDMDVEQKKKSVFKRALKGLSLKGDSDIKNIERMLIQLLGEVEGLKQTQALQMEQQANSHRSNSLTSYENLRASGDPGYEPEGRADTAGSPHQSGYLSNPSNPSSRRIQDMHSGYDVHQPHRISTVEEADEEYAEDDLEDQYENTERMTTPTQEARRNNAIPQETPPQASRPFRESPSQENTPKRKHKSNTSSIFGIPKISRWSKTTSSTNPETMPRNSGSSERQRPYSDASRSGSQVNVVYYGDEAYEIQPNDRLHSNATLPKQQAASVRSGTTGSLRSASPLIPEDEEPLGYVDEAKYQAHRNSLNLQHPQPRPGPTHRHQSHLESQAQIFEPVGSPDYDQWGSNPSLARNRLSGGNASQGAGNLSPISSNGDYSPEQAAPPRPPKIRDDGPLIPPQPLGSHGVTRQMYSSPNEFGSQGVLTPLAPIQEVRYSLETDTGHHYSPTPSPRPASSQNLKPMASPQRKITGPRPMGSRSPSTQSPNFDNTGTVVRRKPIAGAEPQRERERSDFESLKSYRSSDSEMF</sequence>
<feature type="compositionally biased region" description="Basic and acidic residues" evidence="1">
    <location>
        <begin position="241"/>
        <end position="252"/>
    </location>
</feature>
<feature type="compositionally biased region" description="Polar residues" evidence="1">
    <location>
        <begin position="664"/>
        <end position="675"/>
    </location>
</feature>